<dbReference type="Proteomes" id="UP001295469">
    <property type="component" value="Chromosome C09"/>
</dbReference>
<evidence type="ECO:0000313" key="2">
    <source>
        <dbReference type="EMBL" id="CAF1739862.1"/>
    </source>
</evidence>
<feature type="transmembrane region" description="Helical" evidence="1">
    <location>
        <begin position="95"/>
        <end position="111"/>
    </location>
</feature>
<keyword evidence="1" id="KW-0812">Transmembrane</keyword>
<keyword evidence="1" id="KW-1133">Transmembrane helix</keyword>
<gene>
    <name evidence="2" type="ORF">DARMORV10_C09P32090.1</name>
</gene>
<protein>
    <submittedName>
        <fullName evidence="2">(rape) hypothetical protein</fullName>
    </submittedName>
</protein>
<feature type="non-terminal residue" evidence="2">
    <location>
        <position position="113"/>
    </location>
</feature>
<accession>A0A816IT07</accession>
<evidence type="ECO:0000256" key="1">
    <source>
        <dbReference type="SAM" id="Phobius"/>
    </source>
</evidence>
<dbReference type="EMBL" id="HG994373">
    <property type="protein sequence ID" value="CAF1739862.1"/>
    <property type="molecule type" value="Genomic_DNA"/>
</dbReference>
<keyword evidence="1" id="KW-0472">Membrane</keyword>
<name>A0A816IT07_BRANA</name>
<proteinExistence type="predicted"/>
<organism evidence="2">
    <name type="scientific">Brassica napus</name>
    <name type="common">Rape</name>
    <dbReference type="NCBI Taxonomy" id="3708"/>
    <lineage>
        <taxon>Eukaryota</taxon>
        <taxon>Viridiplantae</taxon>
        <taxon>Streptophyta</taxon>
        <taxon>Embryophyta</taxon>
        <taxon>Tracheophyta</taxon>
        <taxon>Spermatophyta</taxon>
        <taxon>Magnoliopsida</taxon>
        <taxon>eudicotyledons</taxon>
        <taxon>Gunneridae</taxon>
        <taxon>Pentapetalae</taxon>
        <taxon>rosids</taxon>
        <taxon>malvids</taxon>
        <taxon>Brassicales</taxon>
        <taxon>Brassicaceae</taxon>
        <taxon>Brassiceae</taxon>
        <taxon>Brassica</taxon>
    </lineage>
</organism>
<dbReference type="AlphaFoldDB" id="A0A816IT07"/>
<sequence>FTHPRSTLNASFPHERLWNCDYKKNGQGRTVACSIHERLKYGVIHYTTSKSLASQLPLSVFINRFWFCSLLYSLPGSWCLNSVLTAFSLSIERCSVYLGFWTVMVFVLFWCNF</sequence>
<reference evidence="2" key="1">
    <citation type="submission" date="2021-01" db="EMBL/GenBank/DDBJ databases">
        <authorList>
            <consortium name="Genoscope - CEA"/>
            <person name="William W."/>
        </authorList>
    </citation>
    <scope>NUCLEOTIDE SEQUENCE</scope>
</reference>